<evidence type="ECO:0000313" key="3">
    <source>
        <dbReference type="Proteomes" id="UP000829069"/>
    </source>
</evidence>
<dbReference type="Proteomes" id="UP000829069">
    <property type="component" value="Chromosome"/>
</dbReference>
<dbReference type="InterPro" id="IPR012312">
    <property type="entry name" value="Hemerythrin-like"/>
</dbReference>
<evidence type="ECO:0000313" key="2">
    <source>
        <dbReference type="EMBL" id="UNK45392.1"/>
    </source>
</evidence>
<dbReference type="Pfam" id="PF01814">
    <property type="entry name" value="Hemerythrin"/>
    <property type="match status" value="1"/>
</dbReference>
<protein>
    <submittedName>
        <fullName evidence="2">Hemerythrin domain-containing protein</fullName>
    </submittedName>
</protein>
<dbReference type="RefSeq" id="WP_164745517.1">
    <property type="nucleotide sequence ID" value="NZ_CP093326.1"/>
</dbReference>
<feature type="domain" description="Hemerythrin-like" evidence="1">
    <location>
        <begin position="13"/>
        <end position="137"/>
    </location>
</feature>
<organism evidence="2 3">
    <name type="scientific">Arthrobacter sulfonylureivorans</name>
    <dbReference type="NCBI Taxonomy" id="2486855"/>
    <lineage>
        <taxon>Bacteria</taxon>
        <taxon>Bacillati</taxon>
        <taxon>Actinomycetota</taxon>
        <taxon>Actinomycetes</taxon>
        <taxon>Micrococcales</taxon>
        <taxon>Micrococcaceae</taxon>
        <taxon>Arthrobacter</taxon>
    </lineage>
</organism>
<proteinExistence type="predicted"/>
<name>A0ABY3WAP1_9MICC</name>
<evidence type="ECO:0000259" key="1">
    <source>
        <dbReference type="Pfam" id="PF01814"/>
    </source>
</evidence>
<accession>A0ABY3WAP1</accession>
<sequence>MDETNVEAESAAVKAMVRHHTELVARVQATTAELTRAIDIGDEDTAYNAHGILLEWGEREMLPHAAAEEAQLYRPAGAREEARLLVEALTADHQDLAALLDELRGAAGIEAATVASSLSRVFALHVEKENRVLLPFIARTPDLSLSAAVEGLVELVGDTHVHAPDESRHAHG</sequence>
<dbReference type="EMBL" id="CP093326">
    <property type="protein sequence ID" value="UNK45392.1"/>
    <property type="molecule type" value="Genomic_DNA"/>
</dbReference>
<dbReference type="Gene3D" id="1.20.120.520">
    <property type="entry name" value="nmb1532 protein domain like"/>
    <property type="match status" value="1"/>
</dbReference>
<keyword evidence="3" id="KW-1185">Reference proteome</keyword>
<reference evidence="2 3" key="1">
    <citation type="submission" date="2022-03" db="EMBL/GenBank/DDBJ databases">
        <title>Isotopic signatures of nitrous oxide derived from detoxification processes.</title>
        <authorList>
            <person name="Behrendt U."/>
            <person name="Buchen C."/>
            <person name="Well R."/>
            <person name="Ulrich A."/>
            <person name="Rohe L."/>
            <person name="Kolb S."/>
            <person name="Schloter M."/>
            <person name="Horn M.A."/>
            <person name="Augustin J."/>
        </authorList>
    </citation>
    <scope>NUCLEOTIDE SEQUENCE [LARGE SCALE GENOMIC DNA]</scope>
    <source>
        <strain evidence="2 3">S4-C24</strain>
    </source>
</reference>
<gene>
    <name evidence="2" type="ORF">MNQ99_15875</name>
</gene>